<comment type="caution">
    <text evidence="2">The sequence shown here is derived from an EMBL/GenBank/DDBJ whole genome shotgun (WGS) entry which is preliminary data.</text>
</comment>
<sequence length="191" mass="21458">LCLDFTNTLGDSRARPVERLKSYQDLVTWGEQAGVLAERESRFLARIAERHPWAASRTLREAVALREAIYRILSSVIDGSTAAQGDFATLNGALSRALDRLQVTTGSGGFGWSWADSGEALDRMLWPVVRSAADLLVSEEAKRVRRCSGQDCDWLFLDTSRNHSRRWCDMRGCGNREKARRHYARKRAGVS</sequence>
<dbReference type="InterPro" id="IPR021005">
    <property type="entry name" value="Znf_CGNR"/>
</dbReference>
<reference evidence="2 3" key="1">
    <citation type="journal article" date="2019" name="Nat. Microbiol.">
        <title>Mediterranean grassland soil C-N compound turnover is dependent on rainfall and depth, and is mediated by genomically divergent microorganisms.</title>
        <authorList>
            <person name="Diamond S."/>
            <person name="Andeer P.F."/>
            <person name="Li Z."/>
            <person name="Crits-Christoph A."/>
            <person name="Burstein D."/>
            <person name="Anantharaman K."/>
            <person name="Lane K.R."/>
            <person name="Thomas B.C."/>
            <person name="Pan C."/>
            <person name="Northen T.R."/>
            <person name="Banfield J.F."/>
        </authorList>
    </citation>
    <scope>NUCLEOTIDE SEQUENCE [LARGE SCALE GENOMIC DNA]</scope>
    <source>
        <strain evidence="2">NP_7</strain>
    </source>
</reference>
<dbReference type="InterPro" id="IPR023286">
    <property type="entry name" value="ABATE_dom_sf"/>
</dbReference>
<dbReference type="EMBL" id="VBAO01000200">
    <property type="protein sequence ID" value="TMI80757.1"/>
    <property type="molecule type" value="Genomic_DNA"/>
</dbReference>
<dbReference type="Pfam" id="PF11706">
    <property type="entry name" value="zf-CGNR"/>
    <property type="match status" value="1"/>
</dbReference>
<dbReference type="AlphaFoldDB" id="A0A537JB30"/>
<feature type="domain" description="Zinc finger CGNR" evidence="1">
    <location>
        <begin position="143"/>
        <end position="186"/>
    </location>
</feature>
<dbReference type="Gene3D" id="1.10.3300.10">
    <property type="entry name" value="Jann2411-like domain"/>
    <property type="match status" value="1"/>
</dbReference>
<dbReference type="InterPro" id="IPR010852">
    <property type="entry name" value="ABATE"/>
</dbReference>
<name>A0A537JB30_9BACT</name>
<accession>A0A537JB30</accession>
<evidence type="ECO:0000313" key="2">
    <source>
        <dbReference type="EMBL" id="TMI80757.1"/>
    </source>
</evidence>
<gene>
    <name evidence="2" type="ORF">E6H04_08030</name>
</gene>
<proteinExistence type="predicted"/>
<dbReference type="Pfam" id="PF07336">
    <property type="entry name" value="ABATE"/>
    <property type="match status" value="1"/>
</dbReference>
<dbReference type="PANTHER" id="PTHR35525:SF3">
    <property type="entry name" value="BLL6575 PROTEIN"/>
    <property type="match status" value="1"/>
</dbReference>
<dbReference type="Proteomes" id="UP000320048">
    <property type="component" value="Unassembled WGS sequence"/>
</dbReference>
<organism evidence="2 3">
    <name type="scientific">Candidatus Segetimicrobium genomatis</name>
    <dbReference type="NCBI Taxonomy" id="2569760"/>
    <lineage>
        <taxon>Bacteria</taxon>
        <taxon>Bacillati</taxon>
        <taxon>Candidatus Sysuimicrobiota</taxon>
        <taxon>Candidatus Sysuimicrobiia</taxon>
        <taxon>Candidatus Sysuimicrobiales</taxon>
        <taxon>Candidatus Segetimicrobiaceae</taxon>
        <taxon>Candidatus Segetimicrobium</taxon>
    </lineage>
</organism>
<evidence type="ECO:0000313" key="3">
    <source>
        <dbReference type="Proteomes" id="UP000320048"/>
    </source>
</evidence>
<feature type="non-terminal residue" evidence="2">
    <location>
        <position position="1"/>
    </location>
</feature>
<dbReference type="SUPFAM" id="SSF160904">
    <property type="entry name" value="Jann2411-like"/>
    <property type="match status" value="1"/>
</dbReference>
<protein>
    <recommendedName>
        <fullName evidence="1">Zinc finger CGNR domain-containing protein</fullName>
    </recommendedName>
</protein>
<evidence type="ECO:0000259" key="1">
    <source>
        <dbReference type="Pfam" id="PF11706"/>
    </source>
</evidence>
<dbReference type="PANTHER" id="PTHR35525">
    <property type="entry name" value="BLL6575 PROTEIN"/>
    <property type="match status" value="1"/>
</dbReference>